<evidence type="ECO:0000256" key="3">
    <source>
        <dbReference type="ARBA" id="ARBA00023125"/>
    </source>
</evidence>
<dbReference type="EMBL" id="AWET01000010">
    <property type="protein sequence ID" value="ERK03364.1"/>
    <property type="molecule type" value="Genomic_DNA"/>
</dbReference>
<evidence type="ECO:0000313" key="5">
    <source>
        <dbReference type="EMBL" id="ERK03364.1"/>
    </source>
</evidence>
<dbReference type="GO" id="GO:0003677">
    <property type="term" value="F:DNA binding"/>
    <property type="evidence" value="ECO:0007669"/>
    <property type="project" value="UniProtKB-KW"/>
</dbReference>
<dbReference type="Proteomes" id="UP000016600">
    <property type="component" value="Unassembled WGS sequence"/>
</dbReference>
<protein>
    <submittedName>
        <fullName evidence="5">Putative restriction enzyme BgcI subunit beta</fullName>
    </submittedName>
</protein>
<dbReference type="RefSeq" id="WP_021583450.1">
    <property type="nucleotide sequence ID" value="NZ_AWET01000010.1"/>
</dbReference>
<feature type="domain" description="Type I restriction modification DNA specificity" evidence="4">
    <location>
        <begin position="11"/>
        <end position="182"/>
    </location>
</feature>
<evidence type="ECO:0000256" key="1">
    <source>
        <dbReference type="ARBA" id="ARBA00010923"/>
    </source>
</evidence>
<gene>
    <name evidence="5" type="ORF">HMPREF1218_2195</name>
</gene>
<dbReference type="AlphaFoldDB" id="U2MVX8"/>
<proteinExistence type="inferred from homology"/>
<feature type="domain" description="Type I restriction modification DNA specificity" evidence="4">
    <location>
        <begin position="206"/>
        <end position="354"/>
    </location>
</feature>
<comment type="caution">
    <text evidence="5">The sequence shown here is derived from an EMBL/GenBank/DDBJ whole genome shotgun (WGS) entry which is preliminary data.</text>
</comment>
<dbReference type="SUPFAM" id="SSF116734">
    <property type="entry name" value="DNA methylase specificity domain"/>
    <property type="match status" value="3"/>
</dbReference>
<dbReference type="Pfam" id="PF01420">
    <property type="entry name" value="Methylase_S"/>
    <property type="match status" value="3"/>
</dbReference>
<feature type="domain" description="Type I restriction modification DNA specificity" evidence="4">
    <location>
        <begin position="380"/>
        <end position="510"/>
    </location>
</feature>
<dbReference type="PATRIC" id="fig|1081904.3.peg.757"/>
<dbReference type="PANTHER" id="PTHR30408:SF13">
    <property type="entry name" value="TYPE I RESTRICTION ENZYME HINDI SPECIFICITY SUBUNIT"/>
    <property type="match status" value="1"/>
</dbReference>
<reference evidence="5 6" key="1">
    <citation type="submission" date="2013-08" db="EMBL/GenBank/DDBJ databases">
        <authorList>
            <person name="Durkin A.S."/>
            <person name="Haft D.R."/>
            <person name="McCorrison J."/>
            <person name="Torralba M."/>
            <person name="Gillis M."/>
            <person name="Haft D.H."/>
            <person name="Methe B."/>
            <person name="Sutton G."/>
            <person name="Nelson K.E."/>
        </authorList>
    </citation>
    <scope>NUCLEOTIDE SEQUENCE [LARGE SCALE GENOMIC DNA]</scope>
    <source>
        <strain evidence="5 6">F0068</strain>
    </source>
</reference>
<evidence type="ECO:0000256" key="2">
    <source>
        <dbReference type="ARBA" id="ARBA00022747"/>
    </source>
</evidence>
<dbReference type="GO" id="GO:0009307">
    <property type="term" value="P:DNA restriction-modification system"/>
    <property type="evidence" value="ECO:0007669"/>
    <property type="project" value="UniProtKB-KW"/>
</dbReference>
<evidence type="ECO:0000259" key="4">
    <source>
        <dbReference type="Pfam" id="PF01420"/>
    </source>
</evidence>
<organism evidence="5 6">
    <name type="scientific">Hoylesella pleuritidis F0068</name>
    <dbReference type="NCBI Taxonomy" id="1081904"/>
    <lineage>
        <taxon>Bacteria</taxon>
        <taxon>Pseudomonadati</taxon>
        <taxon>Bacteroidota</taxon>
        <taxon>Bacteroidia</taxon>
        <taxon>Bacteroidales</taxon>
        <taxon>Prevotellaceae</taxon>
        <taxon>Hoylesella</taxon>
    </lineage>
</organism>
<keyword evidence="2" id="KW-0680">Restriction system</keyword>
<name>U2MVX8_9BACT</name>
<accession>U2MVX8</accession>
<sequence>MSKKLKLTAREWTEFQFKDVFHIVDGYYNKKPPMEENGTLPFLGATRYNNGVTGMTSKDSVRVHDKVGGNSMNDVDKRFYAGGCIAITNNGSVGHAYYQASEFTCSHDITVVYLKDQVMTKELATFLIPSIQKAGESFAYAKKWRPIRMRRSKLMLPIQANGMPDWTFMETYIRQVEDELLSEVCPKLEAQLLDHIINLGALEDREWIEFQFKDVFTRIQRGKRLKKDDHIEGTIPYISSTATNNGIDGFVGNKERVRIFSNCISLANSGSVGSAFFQEFEFVASDHVTSLQKEGIDEYAYLFMLPIISRLSEKYSFNREINDLRISRERLMLPIQTDGTPDWEFMSAFMKKVEQDTLSGALHYFKLKKCEQMLTGGGKMKPFFMEDILHIANGVRLTKADMAIGNRPFVGASEVCNGITEFVDNTNASINKEILGVNYNGSVGFSFYHPYEALFSDDVKRVRWKNENANNKYTLLYLSTAIAQQRSKYAYGYKFNAQRMKRQIIMLPSQADGIPDYAYMEQTMRVMEYDVLKTYLNSINV</sequence>
<dbReference type="Gene3D" id="3.90.220.20">
    <property type="entry name" value="DNA methylase specificity domains"/>
    <property type="match status" value="3"/>
</dbReference>
<evidence type="ECO:0000313" key="6">
    <source>
        <dbReference type="Proteomes" id="UP000016600"/>
    </source>
</evidence>
<dbReference type="InterPro" id="IPR044946">
    <property type="entry name" value="Restrct_endonuc_typeI_TRD_sf"/>
</dbReference>
<keyword evidence="6" id="KW-1185">Reference proteome</keyword>
<dbReference type="PANTHER" id="PTHR30408">
    <property type="entry name" value="TYPE-1 RESTRICTION ENZYME ECOKI SPECIFICITY PROTEIN"/>
    <property type="match status" value="1"/>
</dbReference>
<dbReference type="InterPro" id="IPR000055">
    <property type="entry name" value="Restrct_endonuc_typeI_TRD"/>
</dbReference>
<keyword evidence="3" id="KW-0238">DNA-binding</keyword>
<comment type="similarity">
    <text evidence="1">Belongs to the type-I restriction system S methylase family.</text>
</comment>
<dbReference type="InterPro" id="IPR052021">
    <property type="entry name" value="Type-I_RS_S_subunit"/>
</dbReference>